<evidence type="ECO:0000313" key="3">
    <source>
        <dbReference type="Proteomes" id="UP001327560"/>
    </source>
</evidence>
<dbReference type="Proteomes" id="UP001327560">
    <property type="component" value="Chromosome 1"/>
</dbReference>
<dbReference type="PANTHER" id="PTHR46443:SF3">
    <property type="entry name" value="PROTEIN MARD1"/>
    <property type="match status" value="1"/>
</dbReference>
<name>A0AAQ3JV82_9LILI</name>
<feature type="region of interest" description="Disordered" evidence="1">
    <location>
        <begin position="1"/>
        <end position="67"/>
    </location>
</feature>
<protein>
    <submittedName>
        <fullName evidence="2">Protein MARD1-like</fullName>
    </submittedName>
</protein>
<feature type="compositionally biased region" description="Low complexity" evidence="1">
    <location>
        <begin position="39"/>
        <end position="53"/>
    </location>
</feature>
<dbReference type="PANTHER" id="PTHR46443">
    <property type="entry name" value="FCS-LIKE ZINC FINGER 8"/>
    <property type="match status" value="1"/>
</dbReference>
<organism evidence="2 3">
    <name type="scientific">Canna indica</name>
    <name type="common">Indian-shot</name>
    <dbReference type="NCBI Taxonomy" id="4628"/>
    <lineage>
        <taxon>Eukaryota</taxon>
        <taxon>Viridiplantae</taxon>
        <taxon>Streptophyta</taxon>
        <taxon>Embryophyta</taxon>
        <taxon>Tracheophyta</taxon>
        <taxon>Spermatophyta</taxon>
        <taxon>Magnoliopsida</taxon>
        <taxon>Liliopsida</taxon>
        <taxon>Zingiberales</taxon>
        <taxon>Cannaceae</taxon>
        <taxon>Canna</taxon>
    </lineage>
</organism>
<feature type="compositionally biased region" description="Basic and acidic residues" evidence="1">
    <location>
        <begin position="11"/>
        <end position="26"/>
    </location>
</feature>
<evidence type="ECO:0000256" key="1">
    <source>
        <dbReference type="SAM" id="MobiDB-lite"/>
    </source>
</evidence>
<dbReference type="InterPro" id="IPR044593">
    <property type="entry name" value="FLZ8/MARD1"/>
</dbReference>
<evidence type="ECO:0000313" key="2">
    <source>
        <dbReference type="EMBL" id="WOK95627.1"/>
    </source>
</evidence>
<gene>
    <name evidence="2" type="ORF">Cni_G04334</name>
</gene>
<reference evidence="2 3" key="1">
    <citation type="submission" date="2023-10" db="EMBL/GenBank/DDBJ databases">
        <title>Chromosome-scale genome assembly provides insights into flower coloration mechanisms of Canna indica.</title>
        <authorList>
            <person name="Li C."/>
        </authorList>
    </citation>
    <scope>NUCLEOTIDE SEQUENCE [LARGE SCALE GENOMIC DNA]</scope>
    <source>
        <tissue evidence="2">Flower</tissue>
    </source>
</reference>
<dbReference type="AlphaFoldDB" id="A0AAQ3JV82"/>
<dbReference type="EMBL" id="CP136890">
    <property type="protein sequence ID" value="WOK95627.1"/>
    <property type="molecule type" value="Genomic_DNA"/>
</dbReference>
<accession>A0AAQ3JV82</accession>
<keyword evidence="3" id="KW-1185">Reference proteome</keyword>
<sequence>MSLRSKIQDMMLRERSRAVTRKKEVLPTDAASPSPPIPASSTSPSLLVGSSAKNSKESEAAMSSRSMLETKPFTNHWESHLVTTGNYESRHRPWQNGSSRAIGLGLVGALSNDGCCDTRSKMVVFGSQLKIQTLPTEFSSKIKNSETSKMESGHLISNANATPQLFMDIELLEDYTCVIFRGPNPKKTHIFNNCIIESCDDGFITTRKESSSDDQPGYAAETPLSFHTSCKEELGKGKNISICRGEKELFCHEHHQQRDAV</sequence>
<proteinExistence type="predicted"/>